<dbReference type="InterPro" id="IPR036259">
    <property type="entry name" value="MFS_trans_sf"/>
</dbReference>
<proteinExistence type="predicted"/>
<evidence type="ECO:0000313" key="2">
    <source>
        <dbReference type="EMBL" id="MXY33741.1"/>
    </source>
</evidence>
<keyword evidence="1" id="KW-1133">Transmembrane helix</keyword>
<keyword evidence="1" id="KW-0472">Membrane</keyword>
<feature type="transmembrane region" description="Helical" evidence="1">
    <location>
        <begin position="65"/>
        <end position="86"/>
    </location>
</feature>
<feature type="transmembrane region" description="Helical" evidence="1">
    <location>
        <begin position="92"/>
        <end position="112"/>
    </location>
</feature>
<comment type="caution">
    <text evidence="2">The sequence shown here is derived from an EMBL/GenBank/DDBJ whole genome shotgun (WGS) entry which is preliminary data.</text>
</comment>
<accession>A0A6B0XYG4</accession>
<feature type="transmembrane region" description="Helical" evidence="1">
    <location>
        <begin position="26"/>
        <end position="53"/>
    </location>
</feature>
<sequence length="122" mass="12139">MLAGLIPLIAILGIMGSIREPGSAVLPLVLVSAAAILMIGPYSFLAGAISLDLGGKVGSSTTSGLIDAAGYLGAIASGVGIGSLAQRAGWDAAFGSLAIVALVTVGATIAYWRFQEHLADRT</sequence>
<keyword evidence="1" id="KW-0812">Transmembrane</keyword>
<organism evidence="2">
    <name type="scientific">Boseongicola sp. SB0664_bin_43</name>
    <dbReference type="NCBI Taxonomy" id="2604844"/>
    <lineage>
        <taxon>Bacteria</taxon>
        <taxon>Pseudomonadati</taxon>
        <taxon>Pseudomonadota</taxon>
        <taxon>Alphaproteobacteria</taxon>
        <taxon>Rhodobacterales</taxon>
        <taxon>Paracoccaceae</taxon>
        <taxon>Boseongicola</taxon>
    </lineage>
</organism>
<dbReference type="Gene3D" id="1.20.1250.20">
    <property type="entry name" value="MFS general substrate transporter like domains"/>
    <property type="match status" value="1"/>
</dbReference>
<dbReference type="AlphaFoldDB" id="A0A6B0XYG4"/>
<evidence type="ECO:0000256" key="1">
    <source>
        <dbReference type="SAM" id="Phobius"/>
    </source>
</evidence>
<reference evidence="2" key="1">
    <citation type="submission" date="2019-09" db="EMBL/GenBank/DDBJ databases">
        <title>Characterisation of the sponge microbiome using genome-centric metagenomics.</title>
        <authorList>
            <person name="Engelberts J.P."/>
            <person name="Robbins S.J."/>
            <person name="De Goeij J.M."/>
            <person name="Aranda M."/>
            <person name="Bell S.C."/>
            <person name="Webster N.S."/>
        </authorList>
    </citation>
    <scope>NUCLEOTIDE SEQUENCE</scope>
    <source>
        <strain evidence="2">SB0664_bin_43</strain>
    </source>
</reference>
<dbReference type="EMBL" id="VXRY01000264">
    <property type="protein sequence ID" value="MXY33741.1"/>
    <property type="molecule type" value="Genomic_DNA"/>
</dbReference>
<protein>
    <submittedName>
        <fullName evidence="2">MFS transporter</fullName>
    </submittedName>
</protein>
<name>A0A6B0XYG4_9RHOB</name>
<gene>
    <name evidence="2" type="ORF">F4Y60_06570</name>
</gene>
<dbReference type="SUPFAM" id="SSF103473">
    <property type="entry name" value="MFS general substrate transporter"/>
    <property type="match status" value="1"/>
</dbReference>